<dbReference type="Proteomes" id="UP000186019">
    <property type="component" value="Unassembled WGS sequence"/>
</dbReference>
<dbReference type="AlphaFoldDB" id="A0A1N7H4L7"/>
<dbReference type="EMBL" id="FTNV01000002">
    <property type="protein sequence ID" value="SIS19680.1"/>
    <property type="molecule type" value="Genomic_DNA"/>
</dbReference>
<name>A0A1N7H4L7_9RHOB</name>
<keyword evidence="3" id="KW-1185">Reference proteome</keyword>
<evidence type="ECO:0000313" key="3">
    <source>
        <dbReference type="Proteomes" id="UP000186019"/>
    </source>
</evidence>
<organism evidence="2 3">
    <name type="scientific">Roseovarius nanhaiticus</name>
    <dbReference type="NCBI Taxonomy" id="573024"/>
    <lineage>
        <taxon>Bacteria</taxon>
        <taxon>Pseudomonadati</taxon>
        <taxon>Pseudomonadota</taxon>
        <taxon>Alphaproteobacteria</taxon>
        <taxon>Rhodobacterales</taxon>
        <taxon>Roseobacteraceae</taxon>
        <taxon>Roseovarius</taxon>
    </lineage>
</organism>
<reference evidence="2 3" key="1">
    <citation type="submission" date="2017-01" db="EMBL/GenBank/DDBJ databases">
        <authorList>
            <person name="Mah S.A."/>
            <person name="Swanson W.J."/>
            <person name="Moy G.W."/>
            <person name="Vacquier V.D."/>
        </authorList>
    </citation>
    <scope>NUCLEOTIDE SEQUENCE [LARGE SCALE GENOMIC DNA]</scope>
    <source>
        <strain evidence="2 3">DSM 29590</strain>
    </source>
</reference>
<gene>
    <name evidence="2" type="ORF">SAMN05421666_2473</name>
</gene>
<feature type="region of interest" description="Disordered" evidence="1">
    <location>
        <begin position="1"/>
        <end position="32"/>
    </location>
</feature>
<accession>A0A1N7H4L7</accession>
<evidence type="ECO:0000256" key="1">
    <source>
        <dbReference type="SAM" id="MobiDB-lite"/>
    </source>
</evidence>
<sequence>MVLGRQSEVCQMANAPKPQPKEAGSKPGGKKK</sequence>
<protein>
    <submittedName>
        <fullName evidence="2">Uncharacterized protein</fullName>
    </submittedName>
</protein>
<proteinExistence type="predicted"/>
<evidence type="ECO:0000313" key="2">
    <source>
        <dbReference type="EMBL" id="SIS19680.1"/>
    </source>
</evidence>